<evidence type="ECO:0000259" key="1">
    <source>
        <dbReference type="Pfam" id="PF13449"/>
    </source>
</evidence>
<reference evidence="2 3" key="1">
    <citation type="submission" date="2022-04" db="EMBL/GenBank/DDBJ databases">
        <title>Positive selection, recombination, and allopatry shape intraspecific diversity of widespread and dominant cyanobacteria.</title>
        <authorList>
            <person name="Wei J."/>
            <person name="Shu W."/>
            <person name="Hu C."/>
        </authorList>
    </citation>
    <scope>NUCLEOTIDE SEQUENCE [LARGE SCALE GENOMIC DNA]</scope>
    <source>
        <strain evidence="2 3">GB2-A5</strain>
    </source>
</reference>
<evidence type="ECO:0000313" key="2">
    <source>
        <dbReference type="EMBL" id="MEP0867524.1"/>
    </source>
</evidence>
<sequence length="393" mass="43062">MNRSKFRLLPRLLGIAIAFLIFLTSCGIQPGVARDRVFLDLSLDFLGEYQLPKMKFKDTPVGGLSGLTYDRQQNRFYAISDDRGTFAPARFYTLKLILNDDSDRQISLQKVEVEDVTFLTDEQGKTYPKGTLDTEGIAITPQKSVFIASEGIPPNGVSPVVGEFDLETGRLRQTLPIPERYLVDATKSNKDATTGIQNNLGFESLTLSPFGTIPAKGEAIRLFTATESSLMQDKEPANSSQGAKCRLLHYLITDGPPLVIAEHLYQMEPPPSAALKDGLAELLAVDTGGHFLTLERSLSLLGFSVRIYQAATGGATDISRVPSLKGEVSGINPVKKKLLLNLDELGVALANFEGMTFGPRLPDGSQSLLLVSDDNFQPEQVTKFFLFRLKNGR</sequence>
<dbReference type="PANTHER" id="PTHR37957">
    <property type="entry name" value="BLR7070 PROTEIN"/>
    <property type="match status" value="1"/>
</dbReference>
<keyword evidence="3" id="KW-1185">Reference proteome</keyword>
<dbReference type="InterPro" id="IPR027372">
    <property type="entry name" value="Phytase-like_dom"/>
</dbReference>
<gene>
    <name evidence="2" type="ORF">NDI37_24030</name>
</gene>
<comment type="caution">
    <text evidence="2">The sequence shown here is derived from an EMBL/GenBank/DDBJ whole genome shotgun (WGS) entry which is preliminary data.</text>
</comment>
<dbReference type="PANTHER" id="PTHR37957:SF1">
    <property type="entry name" value="PHYTASE-LIKE DOMAIN-CONTAINING PROTEIN"/>
    <property type="match status" value="1"/>
</dbReference>
<dbReference type="Proteomes" id="UP001442494">
    <property type="component" value="Unassembled WGS sequence"/>
</dbReference>
<dbReference type="Pfam" id="PF13449">
    <property type="entry name" value="Phytase-like"/>
    <property type="match status" value="1"/>
</dbReference>
<accession>A0ABV0JVN0</accession>
<protein>
    <submittedName>
        <fullName evidence="2">Esterase-like activity of phytase family protein</fullName>
    </submittedName>
</protein>
<proteinExistence type="predicted"/>
<name>A0ABV0JVN0_9CYAN</name>
<dbReference type="RefSeq" id="WP_190425443.1">
    <property type="nucleotide sequence ID" value="NZ_JAMPKK010000074.1"/>
</dbReference>
<dbReference type="EMBL" id="JAMPKK010000074">
    <property type="protein sequence ID" value="MEP0867524.1"/>
    <property type="molecule type" value="Genomic_DNA"/>
</dbReference>
<dbReference type="PROSITE" id="PS51257">
    <property type="entry name" value="PROKAR_LIPOPROTEIN"/>
    <property type="match status" value="1"/>
</dbReference>
<organism evidence="2 3">
    <name type="scientific">Funiculus sociatus GB2-A5</name>
    <dbReference type="NCBI Taxonomy" id="2933946"/>
    <lineage>
        <taxon>Bacteria</taxon>
        <taxon>Bacillati</taxon>
        <taxon>Cyanobacteriota</taxon>
        <taxon>Cyanophyceae</taxon>
        <taxon>Coleofasciculales</taxon>
        <taxon>Coleofasciculaceae</taxon>
        <taxon>Funiculus</taxon>
    </lineage>
</organism>
<feature type="domain" description="Phytase-like" evidence="1">
    <location>
        <begin position="59"/>
        <end position="376"/>
    </location>
</feature>
<evidence type="ECO:0000313" key="3">
    <source>
        <dbReference type="Proteomes" id="UP001442494"/>
    </source>
</evidence>